<evidence type="ECO:0000313" key="5">
    <source>
        <dbReference type="Proteomes" id="UP000590511"/>
    </source>
</evidence>
<evidence type="ECO:0000313" key="6">
    <source>
        <dbReference type="Proteomes" id="UP000631312"/>
    </source>
</evidence>
<comment type="caution">
    <text evidence="4">The sequence shown here is derived from an EMBL/GenBank/DDBJ whole genome shotgun (WGS) entry which is preliminary data.</text>
</comment>
<dbReference type="CDD" id="cd03820">
    <property type="entry name" value="GT4_AmsD-like"/>
    <property type="match status" value="1"/>
</dbReference>
<evidence type="ECO:0000256" key="1">
    <source>
        <dbReference type="ARBA" id="ARBA00022679"/>
    </source>
</evidence>
<evidence type="ECO:0000259" key="2">
    <source>
        <dbReference type="Pfam" id="PF00534"/>
    </source>
</evidence>
<organism evidence="4 5">
    <name type="scientific">Actinoplanes lobatus</name>
    <dbReference type="NCBI Taxonomy" id="113568"/>
    <lineage>
        <taxon>Bacteria</taxon>
        <taxon>Bacillati</taxon>
        <taxon>Actinomycetota</taxon>
        <taxon>Actinomycetes</taxon>
        <taxon>Micromonosporales</taxon>
        <taxon>Micromonosporaceae</taxon>
        <taxon>Actinoplanes</taxon>
    </lineage>
</organism>
<proteinExistence type="predicted"/>
<keyword evidence="1 4" id="KW-0808">Transferase</keyword>
<gene>
    <name evidence="3" type="ORF">Alo02nite_09720</name>
    <name evidence="4" type="ORF">BJ964_007700</name>
</gene>
<dbReference type="InterPro" id="IPR001296">
    <property type="entry name" value="Glyco_trans_1"/>
</dbReference>
<sequence length="408" mass="45444">MNIRYLLHNAYGVGGTIRTVFNQANALCATHDVEIASVYRTAESPAFALDPRVRLVSLTDLRTDGTRWNGPSRRLLRRTRALRNPLPHGRDFRYHRWDPMVDLRIIRYMRAQKDGVLFSTRPALNLLSAWFAPGRLIRIGQDHMNFSSYRKGLQKRIVRAYPRLDAVTVLTRADLATYREALGDEARLFRIPNGIPPRTPTAEPDRTRTVIAAGRLGQQKGFDMLIDAFALVHEQHPEWRLDIFGAGQARDRLTARIAERGLVDVVRLRGVTRTLDAEFAKASIFALSSRKEGLPMVLLEAMSAGLPVVSFDCPTGPADVVDDEVNGLLIPPKDVPGLAAGLSRLIEAPAERERMGAAARTTASGYEMPVVVARWETLFADLLGRRRVVPSQRDGAAEDAVTGSARRR</sequence>
<dbReference type="RefSeq" id="WP_188125225.1">
    <property type="nucleotide sequence ID" value="NZ_BOMP01000016.1"/>
</dbReference>
<dbReference type="Proteomes" id="UP000631312">
    <property type="component" value="Unassembled WGS sequence"/>
</dbReference>
<dbReference type="SUPFAM" id="SSF53756">
    <property type="entry name" value="UDP-Glycosyltransferase/glycogen phosphorylase"/>
    <property type="match status" value="1"/>
</dbReference>
<dbReference type="PANTHER" id="PTHR12526:SF630">
    <property type="entry name" value="GLYCOSYLTRANSFERASE"/>
    <property type="match status" value="1"/>
</dbReference>
<dbReference type="PANTHER" id="PTHR12526">
    <property type="entry name" value="GLYCOSYLTRANSFERASE"/>
    <property type="match status" value="1"/>
</dbReference>
<name>A0A7W7HN89_9ACTN</name>
<evidence type="ECO:0000313" key="4">
    <source>
        <dbReference type="EMBL" id="MBB4753539.1"/>
    </source>
</evidence>
<reference evidence="4 5" key="1">
    <citation type="submission" date="2020-08" db="EMBL/GenBank/DDBJ databases">
        <title>Sequencing the genomes of 1000 actinobacteria strains.</title>
        <authorList>
            <person name="Klenk H.-P."/>
        </authorList>
    </citation>
    <scope>NUCLEOTIDE SEQUENCE [LARGE SCALE GENOMIC DNA]</scope>
    <source>
        <strain evidence="4 5">DSM 43150</strain>
    </source>
</reference>
<dbReference type="Pfam" id="PF00534">
    <property type="entry name" value="Glycos_transf_1"/>
    <property type="match status" value="1"/>
</dbReference>
<evidence type="ECO:0000313" key="3">
    <source>
        <dbReference type="EMBL" id="GIE38074.1"/>
    </source>
</evidence>
<feature type="domain" description="Glycosyl transferase family 1" evidence="2">
    <location>
        <begin position="201"/>
        <end position="361"/>
    </location>
</feature>
<reference evidence="3 6" key="2">
    <citation type="submission" date="2021-01" db="EMBL/GenBank/DDBJ databases">
        <title>Whole genome shotgun sequence of Actinoplanes lobatus NBRC 12513.</title>
        <authorList>
            <person name="Komaki H."/>
            <person name="Tamura T."/>
        </authorList>
    </citation>
    <scope>NUCLEOTIDE SEQUENCE [LARGE SCALE GENOMIC DNA]</scope>
    <source>
        <strain evidence="3 6">NBRC 12513</strain>
    </source>
</reference>
<dbReference type="Proteomes" id="UP000590511">
    <property type="component" value="Unassembled WGS sequence"/>
</dbReference>
<dbReference type="Gene3D" id="3.40.50.2000">
    <property type="entry name" value="Glycogen Phosphorylase B"/>
    <property type="match status" value="2"/>
</dbReference>
<dbReference type="EMBL" id="BOMP01000016">
    <property type="protein sequence ID" value="GIE38074.1"/>
    <property type="molecule type" value="Genomic_DNA"/>
</dbReference>
<accession>A0A7W7HN89</accession>
<protein>
    <submittedName>
        <fullName evidence="4">Glycosyltransferase involved in cell wall biosynthesis</fullName>
    </submittedName>
</protein>
<keyword evidence="6" id="KW-1185">Reference proteome</keyword>
<dbReference type="GO" id="GO:0016757">
    <property type="term" value="F:glycosyltransferase activity"/>
    <property type="evidence" value="ECO:0007669"/>
    <property type="project" value="InterPro"/>
</dbReference>
<dbReference type="EMBL" id="JACHNC010000001">
    <property type="protein sequence ID" value="MBB4753539.1"/>
    <property type="molecule type" value="Genomic_DNA"/>
</dbReference>
<dbReference type="AlphaFoldDB" id="A0A7W7HN89"/>